<dbReference type="Proteomes" id="UP001497457">
    <property type="component" value="Chromosome 3rd"/>
</dbReference>
<reference evidence="1 2" key="2">
    <citation type="submission" date="2024-10" db="EMBL/GenBank/DDBJ databases">
        <authorList>
            <person name="Ryan C."/>
        </authorList>
    </citation>
    <scope>NUCLEOTIDE SEQUENCE [LARGE SCALE GENOMIC DNA]</scope>
</reference>
<dbReference type="SUPFAM" id="SSF56784">
    <property type="entry name" value="HAD-like"/>
    <property type="match status" value="1"/>
</dbReference>
<evidence type="ECO:0008006" key="3">
    <source>
        <dbReference type="Google" id="ProtNLM"/>
    </source>
</evidence>
<dbReference type="SFLD" id="SFLDG01129">
    <property type="entry name" value="C1.5:_HAD__Beta-PGM__Phosphata"/>
    <property type="match status" value="1"/>
</dbReference>
<name>A0ABC9CP71_9POAL</name>
<dbReference type="AlphaFoldDB" id="A0ABC9CP71"/>
<dbReference type="EMBL" id="OZ075113">
    <property type="protein sequence ID" value="CAL5023727.1"/>
    <property type="molecule type" value="Genomic_DNA"/>
</dbReference>
<dbReference type="InterPro" id="IPR011949">
    <property type="entry name" value="HAD-SF_hydro_IA_REG-2-like"/>
</dbReference>
<dbReference type="InterPro" id="IPR023214">
    <property type="entry name" value="HAD_sf"/>
</dbReference>
<dbReference type="CDD" id="cd16415">
    <property type="entry name" value="HAD_dREG-2_like"/>
    <property type="match status" value="1"/>
</dbReference>
<dbReference type="NCBIfam" id="TIGR01549">
    <property type="entry name" value="HAD-SF-IA-v1"/>
    <property type="match status" value="1"/>
</dbReference>
<accession>A0ABC9CP71</accession>
<proteinExistence type="predicted"/>
<dbReference type="Gene3D" id="3.40.50.1000">
    <property type="entry name" value="HAD superfamily/HAD-like"/>
    <property type="match status" value="1"/>
</dbReference>
<reference evidence="2" key="1">
    <citation type="submission" date="2024-06" db="EMBL/GenBank/DDBJ databases">
        <authorList>
            <person name="Ryan C."/>
        </authorList>
    </citation>
    <scope>NUCLEOTIDE SEQUENCE [LARGE SCALE GENOMIC DNA]</scope>
</reference>
<dbReference type="InterPro" id="IPR036412">
    <property type="entry name" value="HAD-like_sf"/>
</dbReference>
<gene>
    <name evidence="1" type="ORF">URODEC1_LOCUS77119</name>
</gene>
<dbReference type="InterPro" id="IPR006439">
    <property type="entry name" value="HAD-SF_hydro_IA"/>
</dbReference>
<dbReference type="PANTHER" id="PTHR47105:SF2">
    <property type="entry name" value="NPH3 DOMAIN-CONTAINING PROTEIN"/>
    <property type="match status" value="1"/>
</dbReference>
<sequence length="281" mass="31259">MYSNCGVHHQNPPSMSLSSSLLSKLRLVTVDVTGTLIAYRGQLGDYYCMAAKSAGMPCPDYTRVHQGFKLAYADMSRRHPCFGHAAAMPTAEWWKVCVRDSFARAGYEYDDDTFERIFRRIYATFGSSAPYTVFPDAHRFLRWLRRRGLAVGIVSNAEYRYRDVVLPALGLNQGSEWDFGVFSGVAGVEKPDPRIYEAALEAAGGVSPAEALHIGDSLRTDYTPARGLGMHALLLDRFRTAEAESWRRSGVPVLPDLVAAREWLDAGDAKDKEEAEHVTAR</sequence>
<dbReference type="PANTHER" id="PTHR47105">
    <property type="entry name" value="OS02G0173600 PROTEIN"/>
    <property type="match status" value="1"/>
</dbReference>
<dbReference type="InterPro" id="IPR044924">
    <property type="entry name" value="HAD-SF_hydro_IA_REG-2-like_cap"/>
</dbReference>
<dbReference type="PRINTS" id="PR00413">
    <property type="entry name" value="HADHALOGNASE"/>
</dbReference>
<dbReference type="Gene3D" id="1.10.150.720">
    <property type="entry name" value="Haloacid dehalogenase-like hydrolase"/>
    <property type="match status" value="1"/>
</dbReference>
<dbReference type="SFLD" id="SFLDS00003">
    <property type="entry name" value="Haloacid_Dehalogenase"/>
    <property type="match status" value="1"/>
</dbReference>
<dbReference type="NCBIfam" id="TIGR02252">
    <property type="entry name" value="DREG-2"/>
    <property type="match status" value="1"/>
</dbReference>
<dbReference type="Pfam" id="PF00702">
    <property type="entry name" value="Hydrolase"/>
    <property type="match status" value="1"/>
</dbReference>
<evidence type="ECO:0000313" key="1">
    <source>
        <dbReference type="EMBL" id="CAL5023727.1"/>
    </source>
</evidence>
<organism evidence="1 2">
    <name type="scientific">Urochloa decumbens</name>
    <dbReference type="NCBI Taxonomy" id="240449"/>
    <lineage>
        <taxon>Eukaryota</taxon>
        <taxon>Viridiplantae</taxon>
        <taxon>Streptophyta</taxon>
        <taxon>Embryophyta</taxon>
        <taxon>Tracheophyta</taxon>
        <taxon>Spermatophyta</taxon>
        <taxon>Magnoliopsida</taxon>
        <taxon>Liliopsida</taxon>
        <taxon>Poales</taxon>
        <taxon>Poaceae</taxon>
        <taxon>PACMAD clade</taxon>
        <taxon>Panicoideae</taxon>
        <taxon>Panicodae</taxon>
        <taxon>Paniceae</taxon>
        <taxon>Melinidinae</taxon>
        <taxon>Urochloa</taxon>
    </lineage>
</organism>
<protein>
    <recommendedName>
        <fullName evidence="3">Haloacid dehalogenase-like hydrolase domain-containing protein 3</fullName>
    </recommendedName>
</protein>
<keyword evidence="2" id="KW-1185">Reference proteome</keyword>
<evidence type="ECO:0000313" key="2">
    <source>
        <dbReference type="Proteomes" id="UP001497457"/>
    </source>
</evidence>